<gene>
    <name evidence="2" type="ORF">Bpfe_002920</name>
</gene>
<feature type="compositionally biased region" description="Basic and acidic residues" evidence="1">
    <location>
        <begin position="73"/>
        <end position="84"/>
    </location>
</feature>
<feature type="compositionally biased region" description="Polar residues" evidence="1">
    <location>
        <begin position="44"/>
        <end position="60"/>
    </location>
</feature>
<reference evidence="2" key="2">
    <citation type="submission" date="2023-04" db="EMBL/GenBank/DDBJ databases">
        <authorList>
            <person name="Bu L."/>
            <person name="Lu L."/>
            <person name="Laidemitt M.R."/>
            <person name="Zhang S.M."/>
            <person name="Mutuku M."/>
            <person name="Mkoji G."/>
            <person name="Steinauer M."/>
            <person name="Loker E.S."/>
        </authorList>
    </citation>
    <scope>NUCLEOTIDE SEQUENCE</scope>
    <source>
        <strain evidence="2">KasaAsao</strain>
        <tissue evidence="2">Whole Snail</tissue>
    </source>
</reference>
<sequence length="84" mass="9535">VVNFIGWKPDPSQPKPAKRGSGQVSLKNIDKLDQITKWIKLMEESTQGEATDSNYTANKSQELDEELQNLANHYDDTDKNKSKK</sequence>
<organism evidence="2 3">
    <name type="scientific">Biomphalaria pfeifferi</name>
    <name type="common">Bloodfluke planorb</name>
    <name type="synonym">Freshwater snail</name>
    <dbReference type="NCBI Taxonomy" id="112525"/>
    <lineage>
        <taxon>Eukaryota</taxon>
        <taxon>Metazoa</taxon>
        <taxon>Spiralia</taxon>
        <taxon>Lophotrochozoa</taxon>
        <taxon>Mollusca</taxon>
        <taxon>Gastropoda</taxon>
        <taxon>Heterobranchia</taxon>
        <taxon>Euthyneura</taxon>
        <taxon>Panpulmonata</taxon>
        <taxon>Hygrophila</taxon>
        <taxon>Lymnaeoidea</taxon>
        <taxon>Planorbidae</taxon>
        <taxon>Biomphalaria</taxon>
    </lineage>
</organism>
<comment type="caution">
    <text evidence="2">The sequence shown here is derived from an EMBL/GenBank/DDBJ whole genome shotgun (WGS) entry which is preliminary data.</text>
</comment>
<dbReference type="AlphaFoldDB" id="A0AAD8FKL8"/>
<evidence type="ECO:0000313" key="3">
    <source>
        <dbReference type="Proteomes" id="UP001233172"/>
    </source>
</evidence>
<keyword evidence="3" id="KW-1185">Reference proteome</keyword>
<feature type="region of interest" description="Disordered" evidence="1">
    <location>
        <begin position="1"/>
        <end position="22"/>
    </location>
</feature>
<feature type="non-terminal residue" evidence="2">
    <location>
        <position position="1"/>
    </location>
</feature>
<proteinExistence type="predicted"/>
<evidence type="ECO:0000313" key="2">
    <source>
        <dbReference type="EMBL" id="KAK0067413.1"/>
    </source>
</evidence>
<protein>
    <submittedName>
        <fullName evidence="2">NADH dehydrogenase [ubiquinone] 1 alpha subcomplex assembly factor 5</fullName>
    </submittedName>
</protein>
<feature type="region of interest" description="Disordered" evidence="1">
    <location>
        <begin position="44"/>
        <end position="84"/>
    </location>
</feature>
<evidence type="ECO:0000256" key="1">
    <source>
        <dbReference type="SAM" id="MobiDB-lite"/>
    </source>
</evidence>
<dbReference type="EMBL" id="JASAOG010000007">
    <property type="protein sequence ID" value="KAK0067413.1"/>
    <property type="molecule type" value="Genomic_DNA"/>
</dbReference>
<accession>A0AAD8FKL8</accession>
<name>A0AAD8FKL8_BIOPF</name>
<dbReference type="Proteomes" id="UP001233172">
    <property type="component" value="Unassembled WGS sequence"/>
</dbReference>
<reference evidence="2" key="1">
    <citation type="journal article" date="2023" name="PLoS Negl. Trop. Dis.">
        <title>A genome sequence for Biomphalaria pfeifferi, the major vector snail for the human-infecting parasite Schistosoma mansoni.</title>
        <authorList>
            <person name="Bu L."/>
            <person name="Lu L."/>
            <person name="Laidemitt M.R."/>
            <person name="Zhang S.M."/>
            <person name="Mutuku M."/>
            <person name="Mkoji G."/>
            <person name="Steinauer M."/>
            <person name="Loker E.S."/>
        </authorList>
    </citation>
    <scope>NUCLEOTIDE SEQUENCE</scope>
    <source>
        <strain evidence="2">KasaAsao</strain>
    </source>
</reference>